<evidence type="ECO:0000256" key="1">
    <source>
        <dbReference type="SAM" id="Phobius"/>
    </source>
</evidence>
<keyword evidence="4" id="KW-1185">Reference proteome</keyword>
<sequence>MNENLPVSSTIQVPRTIAPFITADPQHALPRMDRTLNAKQIIAAKPKALQDCLCERPASHIICKRCGYEFVGRLSKVCPEHPKKLPLMDHRECPNHYMNYKFVTIRRIICFVFFDLATNIGLLRDGGDSYNEELFIKRLKSENILSQFRFIITTRINLGTDYQVFPRIIGEVLTKYNIDELHFSLTQGVWKTDKWGIAPQPASPSGAQLYAWFSGIDGESSVDERWNYLLNSLNGIFCASLLEMNPTLTVIPKRSFRLRNSLKHKSNHSISSLRYGALSGETVCTENLTPWRKLLPCKQTGLSTLLNPVKFYESIFHSMSVNIYQICQGDKDNICEGRIRLELYLNMVSEFDLRFRSLDWSIKQIFDREIGSKCAIADSSTIIFERDRKSVSINEPSDIIEFGGRVFLLYDISALSKTFPFNLAAVYKRKLDLSRKRPETLMSIYSFLGGSNQQSGRVVSVIKNDQSFKQDVIYTHIIPWFMRVYFHTIRLNCFSIDQENVKKDGYIREHHFIPGKDRIRPFFIEYGLVLPSLSFCEFSFEFDKAFLRVSEYPPDANRGRYVPAASLSFMASDELWYTNITVHGDFLISALDEINGTQSSRCITIYGNALLVLLPVPDFSMPFNVICLVCTAIVMLFGPVHSLTTKIMIPLSRKDKDLAPVPPLRKLLLSIYKNSEIRLKRFVKREPKAAEMVVCAGSGLFTHFFLPAICLLEALPKIFLKVSETKIPHF</sequence>
<dbReference type="PANTHER" id="PTHR12959:SF11">
    <property type="entry name" value="GPI TRANSAMIDASE COMPONENT PIG-T"/>
    <property type="match status" value="1"/>
</dbReference>
<keyword evidence="1" id="KW-0812">Transmembrane</keyword>
<organism evidence="3 5">
    <name type="scientific">Dracunculus medinensis</name>
    <name type="common">Guinea worm</name>
    <dbReference type="NCBI Taxonomy" id="318479"/>
    <lineage>
        <taxon>Eukaryota</taxon>
        <taxon>Metazoa</taxon>
        <taxon>Ecdysozoa</taxon>
        <taxon>Nematoda</taxon>
        <taxon>Chromadorea</taxon>
        <taxon>Rhabditida</taxon>
        <taxon>Spirurina</taxon>
        <taxon>Dracunculoidea</taxon>
        <taxon>Dracunculidae</taxon>
        <taxon>Dracunculus</taxon>
    </lineage>
</organism>
<gene>
    <name evidence="2" type="ORF">DME_LOCUS9701</name>
</gene>
<dbReference type="OrthoDB" id="331263at2759"/>
<dbReference type="Proteomes" id="UP000274756">
    <property type="component" value="Unassembled WGS sequence"/>
</dbReference>
<dbReference type="STRING" id="318479.A0A158Q576"/>
<protein>
    <submittedName>
        <fullName evidence="5">GPI transamidase component PIG-T</fullName>
    </submittedName>
</protein>
<evidence type="ECO:0000313" key="4">
    <source>
        <dbReference type="Proteomes" id="UP000274756"/>
    </source>
</evidence>
<evidence type="ECO:0000313" key="2">
    <source>
        <dbReference type="EMBL" id="VDN59728.1"/>
    </source>
</evidence>
<reference evidence="5" key="1">
    <citation type="submission" date="2016-04" db="UniProtKB">
        <authorList>
            <consortium name="WormBaseParasite"/>
        </authorList>
    </citation>
    <scope>IDENTIFICATION</scope>
</reference>
<dbReference type="EMBL" id="UYYG01001188">
    <property type="protein sequence ID" value="VDN59728.1"/>
    <property type="molecule type" value="Genomic_DNA"/>
</dbReference>
<name>A0A158Q576_DRAME</name>
<dbReference type="AlphaFoldDB" id="A0A158Q576"/>
<feature type="transmembrane region" description="Helical" evidence="1">
    <location>
        <begin position="689"/>
        <end position="715"/>
    </location>
</feature>
<dbReference type="Proteomes" id="UP000038040">
    <property type="component" value="Unplaced"/>
</dbReference>
<dbReference type="GO" id="GO:0042765">
    <property type="term" value="C:GPI-anchor transamidase complex"/>
    <property type="evidence" value="ECO:0007669"/>
    <property type="project" value="InterPro"/>
</dbReference>
<proteinExistence type="predicted"/>
<dbReference type="PANTHER" id="PTHR12959">
    <property type="entry name" value="GPI TRANSAMIDASE COMPONENT PIG-T-RELATED"/>
    <property type="match status" value="1"/>
</dbReference>
<dbReference type="GO" id="GO:0016255">
    <property type="term" value="P:attachment of GPI anchor to protein"/>
    <property type="evidence" value="ECO:0007669"/>
    <property type="project" value="InterPro"/>
</dbReference>
<accession>A0A158Q576</accession>
<evidence type="ECO:0000313" key="3">
    <source>
        <dbReference type="Proteomes" id="UP000038040"/>
    </source>
</evidence>
<keyword evidence="1" id="KW-1133">Transmembrane helix</keyword>
<reference evidence="2 4" key="2">
    <citation type="submission" date="2018-11" db="EMBL/GenBank/DDBJ databases">
        <authorList>
            <consortium name="Pathogen Informatics"/>
        </authorList>
    </citation>
    <scope>NUCLEOTIDE SEQUENCE [LARGE SCALE GENOMIC DNA]</scope>
</reference>
<dbReference type="InterPro" id="IPR007245">
    <property type="entry name" value="PIG-T"/>
</dbReference>
<feature type="transmembrane region" description="Helical" evidence="1">
    <location>
        <begin position="623"/>
        <end position="644"/>
    </location>
</feature>
<keyword evidence="1" id="KW-0472">Membrane</keyword>
<evidence type="ECO:0000313" key="5">
    <source>
        <dbReference type="WBParaSite" id="DME_0000667501-mRNA-1"/>
    </source>
</evidence>
<dbReference type="WBParaSite" id="DME_0000667501-mRNA-1">
    <property type="protein sequence ID" value="DME_0000667501-mRNA-1"/>
    <property type="gene ID" value="DME_0000667501"/>
</dbReference>
<dbReference type="Pfam" id="PF04113">
    <property type="entry name" value="Gpi16"/>
    <property type="match status" value="2"/>
</dbReference>